<dbReference type="InterPro" id="IPR012902">
    <property type="entry name" value="N_methyl_site"/>
</dbReference>
<keyword evidence="1" id="KW-1133">Transmembrane helix</keyword>
<dbReference type="Proteomes" id="UP000000466">
    <property type="component" value="Chromosome"/>
</dbReference>
<feature type="transmembrane region" description="Helical" evidence="1">
    <location>
        <begin position="12"/>
        <end position="35"/>
    </location>
</feature>
<dbReference type="Pfam" id="PF07963">
    <property type="entry name" value="N_methyl"/>
    <property type="match status" value="1"/>
</dbReference>
<dbReference type="SUPFAM" id="SSF54523">
    <property type="entry name" value="Pili subunits"/>
    <property type="match status" value="1"/>
</dbReference>
<dbReference type="OrthoDB" id="6227380at2"/>
<dbReference type="eggNOG" id="COG4969">
    <property type="taxonomic scope" value="Bacteria"/>
</dbReference>
<organism evidence="2 3">
    <name type="scientific">Simiduia agarivorans (strain DSM 21679 / JCM 13881 / BCRC 17597 / SA1)</name>
    <dbReference type="NCBI Taxonomy" id="1117647"/>
    <lineage>
        <taxon>Bacteria</taxon>
        <taxon>Pseudomonadati</taxon>
        <taxon>Pseudomonadota</taxon>
        <taxon>Gammaproteobacteria</taxon>
        <taxon>Cellvibrionales</taxon>
        <taxon>Cellvibrionaceae</taxon>
        <taxon>Simiduia</taxon>
    </lineage>
</organism>
<sequence>MPDTRIRQRGFTLIELVAVIVVLGIVAAIAVPRFINFFEGAINANMVQIAANYKAGVDQVNAKWLAAGSPGPKLNFIPLPAAQAGGDLSVNANGWPADTRGVSLTLNSGNDCLDVWRAVLSPGAPSVSLTLGAADFHTQYLGANSCRYRNEKDLTKHIEFNSNTGIVVTNL</sequence>
<protein>
    <submittedName>
        <fullName evidence="2">Pilin</fullName>
    </submittedName>
</protein>
<keyword evidence="1" id="KW-0812">Transmembrane</keyword>
<proteinExistence type="predicted"/>
<gene>
    <name evidence="2" type="ordered locus">M5M_10825</name>
</gene>
<name>K4KJL4_SIMAS</name>
<dbReference type="HOGENOM" id="CLU_098637_0_1_6"/>
<dbReference type="STRING" id="1117647.M5M_10825"/>
<evidence type="ECO:0000256" key="1">
    <source>
        <dbReference type="SAM" id="Phobius"/>
    </source>
</evidence>
<dbReference type="PROSITE" id="PS00409">
    <property type="entry name" value="PROKAR_NTER_METHYL"/>
    <property type="match status" value="1"/>
</dbReference>
<dbReference type="NCBIfam" id="TIGR02532">
    <property type="entry name" value="IV_pilin_GFxxxE"/>
    <property type="match status" value="1"/>
</dbReference>
<evidence type="ECO:0000313" key="2">
    <source>
        <dbReference type="EMBL" id="AFU99344.1"/>
    </source>
</evidence>
<dbReference type="KEGG" id="saga:M5M_10825"/>
<dbReference type="Gene3D" id="3.30.700.10">
    <property type="entry name" value="Glycoprotein, Type 4 Pilin"/>
    <property type="match status" value="1"/>
</dbReference>
<keyword evidence="1" id="KW-0472">Membrane</keyword>
<reference evidence="2 3" key="1">
    <citation type="journal article" date="2013" name="Genome Announc.">
        <title>Complete genome sequence of Simiduia agarivorans SA1(T), a marine bacterium able to degrade a variety of polysaccharides.</title>
        <authorList>
            <person name="Lin S.Y."/>
            <person name="Shieh W.Y."/>
            <person name="Chen J.S."/>
            <person name="Tang S.L."/>
        </authorList>
    </citation>
    <scope>NUCLEOTIDE SEQUENCE [LARGE SCALE GENOMIC DNA]</scope>
    <source>
        <strain evidence="3">DSM 21679 / JCM 13881 / BCRC 17597 / SA1</strain>
    </source>
</reference>
<dbReference type="AlphaFoldDB" id="K4KJL4"/>
<dbReference type="RefSeq" id="WP_015047508.1">
    <property type="nucleotide sequence ID" value="NC_018868.3"/>
</dbReference>
<evidence type="ECO:0000313" key="3">
    <source>
        <dbReference type="Proteomes" id="UP000000466"/>
    </source>
</evidence>
<keyword evidence="3" id="KW-1185">Reference proteome</keyword>
<accession>K4KJL4</accession>
<dbReference type="EMBL" id="CP003746">
    <property type="protein sequence ID" value="AFU99344.1"/>
    <property type="molecule type" value="Genomic_DNA"/>
</dbReference>
<dbReference type="InterPro" id="IPR045584">
    <property type="entry name" value="Pilin-like"/>
</dbReference>